<reference evidence="2 3" key="1">
    <citation type="submission" date="2018-03" db="EMBL/GenBank/DDBJ databases">
        <title>Cereibacter changlensis.</title>
        <authorList>
            <person name="Meyer T.E."/>
            <person name="Miller S."/>
            <person name="Lodha T."/>
            <person name="Gandham S."/>
            <person name="Chintalapati S."/>
            <person name="Chintalapati V.R."/>
        </authorList>
    </citation>
    <scope>NUCLEOTIDE SEQUENCE [LARGE SCALE GENOMIC DNA]</scope>
    <source>
        <strain evidence="2 3">JA139</strain>
    </source>
</reference>
<evidence type="ECO:0000256" key="1">
    <source>
        <dbReference type="SAM" id="Phobius"/>
    </source>
</evidence>
<keyword evidence="3" id="KW-1185">Reference proteome</keyword>
<proteinExistence type="predicted"/>
<dbReference type="RefSeq" id="WP_107664121.1">
    <property type="nucleotide sequence ID" value="NZ_PZKG01000048.1"/>
</dbReference>
<dbReference type="InterPro" id="IPR009937">
    <property type="entry name" value="Phage_holin_3_6"/>
</dbReference>
<keyword evidence="1" id="KW-0812">Transmembrane</keyword>
<organism evidence="2 3">
    <name type="scientific">Cereibacter changlensis JA139</name>
    <dbReference type="NCBI Taxonomy" id="1188249"/>
    <lineage>
        <taxon>Bacteria</taxon>
        <taxon>Pseudomonadati</taxon>
        <taxon>Pseudomonadota</taxon>
        <taxon>Alphaproteobacteria</taxon>
        <taxon>Rhodobacterales</taxon>
        <taxon>Paracoccaceae</taxon>
        <taxon>Cereibacter</taxon>
    </lineage>
</organism>
<dbReference type="Proteomes" id="UP000241010">
    <property type="component" value="Unassembled WGS sequence"/>
</dbReference>
<keyword evidence="1" id="KW-0472">Membrane</keyword>
<gene>
    <name evidence="2" type="ORF">C5F48_11830</name>
</gene>
<dbReference type="EMBL" id="PZKG01000048">
    <property type="protein sequence ID" value="PTE21505.1"/>
    <property type="molecule type" value="Genomic_DNA"/>
</dbReference>
<feature type="transmembrane region" description="Helical" evidence="1">
    <location>
        <begin position="84"/>
        <end position="103"/>
    </location>
</feature>
<keyword evidence="1" id="KW-1133">Transmembrane helix</keyword>
<protein>
    <submittedName>
        <fullName evidence="2">Phage holin family protein</fullName>
    </submittedName>
</protein>
<accession>A0A2T4JUD1</accession>
<sequence>MERPERETPNGGRSIADLLGDLVRDLTGLVRTEGKLVRAEMMEAGKTMAVGAEMIAAGAILLLVALLVLVQALVVILAHWVGPAWAAVIVGVVLGLIGAMLILRGKKDLSAANLVPERTIEQTSRDARLAREQI</sequence>
<comment type="caution">
    <text evidence="2">The sequence shown here is derived from an EMBL/GenBank/DDBJ whole genome shotgun (WGS) entry which is preliminary data.</text>
</comment>
<evidence type="ECO:0000313" key="2">
    <source>
        <dbReference type="EMBL" id="PTE21505.1"/>
    </source>
</evidence>
<dbReference type="OrthoDB" id="8253466at2"/>
<feature type="transmembrane region" description="Helical" evidence="1">
    <location>
        <begin position="55"/>
        <end position="78"/>
    </location>
</feature>
<dbReference type="Pfam" id="PF07332">
    <property type="entry name" value="Phage_holin_3_6"/>
    <property type="match status" value="1"/>
</dbReference>
<evidence type="ECO:0000313" key="3">
    <source>
        <dbReference type="Proteomes" id="UP000241010"/>
    </source>
</evidence>
<dbReference type="AlphaFoldDB" id="A0A2T4JUD1"/>
<name>A0A2T4JUD1_9RHOB</name>